<proteinExistence type="predicted"/>
<organism evidence="2">
    <name type="scientific">Borreliella afzelii</name>
    <name type="common">Borrelia afzelii</name>
    <dbReference type="NCBI Taxonomy" id="29518"/>
    <lineage>
        <taxon>Bacteria</taxon>
        <taxon>Pseudomonadati</taxon>
        <taxon>Spirochaetota</taxon>
        <taxon>Spirochaetia</taxon>
        <taxon>Spirochaetales</taxon>
        <taxon>Borreliaceae</taxon>
        <taxon>Borreliella</taxon>
    </lineage>
</organism>
<dbReference type="Pfam" id="PF02999">
    <property type="entry name" value="Borrelia_orfD"/>
    <property type="match status" value="1"/>
</dbReference>
<reference evidence="2" key="1">
    <citation type="submission" date="2016-11" db="EMBL/GenBank/DDBJ databases">
        <title>Borrelia afzelii Genome sequencing and assembly.</title>
        <authorList>
            <person name="Bontemps-Gallo S."/>
        </authorList>
    </citation>
    <scope>NUCLEOTIDE SEQUENCE</scope>
    <source>
        <strain evidence="2">BO23</strain>
        <plasmid evidence="2">cp32</plasmid>
    </source>
</reference>
<keyword evidence="2" id="KW-0614">Plasmid</keyword>
<sequence>MLKLVNYLLLSLLLCCNTIASLPDEPKPPIIQTLGSLAKYETKLSDYVMYLITFLAKTKVKVNDPNYPEYTFPDLSTLRDEHSITSIKHNIKILLEYIQKTKPIAQKVYNQYSLVKNVNYK</sequence>
<geneLocation type="plasmid" evidence="2">
    <name>cp32</name>
</geneLocation>
<dbReference type="InterPro" id="IPR004248">
    <property type="entry name" value="Borrelia_plasmid_OrfD"/>
</dbReference>
<accession>A0A1L4DH22</accession>
<dbReference type="EMBL" id="CP018285">
    <property type="protein sequence ID" value="APJ09462.1"/>
    <property type="molecule type" value="Genomic_DNA"/>
</dbReference>
<evidence type="ECO:0008006" key="3">
    <source>
        <dbReference type="Google" id="ProtNLM"/>
    </source>
</evidence>
<evidence type="ECO:0000256" key="1">
    <source>
        <dbReference type="SAM" id="SignalP"/>
    </source>
</evidence>
<dbReference type="AlphaFoldDB" id="A0A1L4DH22"/>
<protein>
    <recommendedName>
        <fullName evidence="3">Outer surface protein</fullName>
    </recommendedName>
</protein>
<dbReference type="RefSeq" id="WP_073999487.1">
    <property type="nucleotide sequence ID" value="NZ_CP018285.1"/>
</dbReference>
<feature type="signal peptide" evidence="1">
    <location>
        <begin position="1"/>
        <end position="20"/>
    </location>
</feature>
<gene>
    <name evidence="2" type="ORF">BLA32_06245</name>
</gene>
<name>A0A1L4DH22_BORAF</name>
<keyword evidence="1" id="KW-0732">Signal</keyword>
<feature type="chain" id="PRO_5012927814" description="Outer surface protein" evidence="1">
    <location>
        <begin position="21"/>
        <end position="121"/>
    </location>
</feature>
<evidence type="ECO:0000313" key="2">
    <source>
        <dbReference type="EMBL" id="APJ09462.1"/>
    </source>
</evidence>